<keyword evidence="4" id="KW-1185">Reference proteome</keyword>
<keyword evidence="2" id="KW-0812">Transmembrane</keyword>
<dbReference type="AlphaFoldDB" id="A0AAD8LHA9"/>
<proteinExistence type="predicted"/>
<dbReference type="EMBL" id="JAUHHV010000001">
    <property type="protein sequence ID" value="KAK1441532.1"/>
    <property type="molecule type" value="Genomic_DNA"/>
</dbReference>
<sequence>MVCGAPFFSCCLAFAIYCVPVSLAFWKRHRLLGDAFTLSAGESLYIDHGDFAKAKSGAKRVQLALIGLSLPLTVNIKLNGTLGVDNATTTQTMLSLTPDPKSTAKRTAFTSSISVSVLRDNNNRQGDTSNCRKTHHSYDLQTRTKAAHPQLHLPVKREAPDQQHQRQLNKQTKGKRQRSRSGTDAIECVCVVEEETNNK</sequence>
<reference evidence="3" key="1">
    <citation type="journal article" date="2023" name="bioRxiv">
        <title>Improved chromosome-level genome assembly for marigold (Tagetes erecta).</title>
        <authorList>
            <person name="Jiang F."/>
            <person name="Yuan L."/>
            <person name="Wang S."/>
            <person name="Wang H."/>
            <person name="Xu D."/>
            <person name="Wang A."/>
            <person name="Fan W."/>
        </authorList>
    </citation>
    <scope>NUCLEOTIDE SEQUENCE</scope>
    <source>
        <strain evidence="3">WSJ</strain>
        <tissue evidence="3">Leaf</tissue>
    </source>
</reference>
<keyword evidence="2" id="KW-1133">Transmembrane helix</keyword>
<feature type="transmembrane region" description="Helical" evidence="2">
    <location>
        <begin position="6"/>
        <end position="26"/>
    </location>
</feature>
<feature type="compositionally biased region" description="Polar residues" evidence="1">
    <location>
        <begin position="119"/>
        <end position="131"/>
    </location>
</feature>
<evidence type="ECO:0000256" key="1">
    <source>
        <dbReference type="SAM" id="MobiDB-lite"/>
    </source>
</evidence>
<evidence type="ECO:0000313" key="4">
    <source>
        <dbReference type="Proteomes" id="UP001229421"/>
    </source>
</evidence>
<dbReference type="Proteomes" id="UP001229421">
    <property type="component" value="Unassembled WGS sequence"/>
</dbReference>
<organism evidence="3 4">
    <name type="scientific">Tagetes erecta</name>
    <name type="common">African marigold</name>
    <dbReference type="NCBI Taxonomy" id="13708"/>
    <lineage>
        <taxon>Eukaryota</taxon>
        <taxon>Viridiplantae</taxon>
        <taxon>Streptophyta</taxon>
        <taxon>Embryophyta</taxon>
        <taxon>Tracheophyta</taxon>
        <taxon>Spermatophyta</taxon>
        <taxon>Magnoliopsida</taxon>
        <taxon>eudicotyledons</taxon>
        <taxon>Gunneridae</taxon>
        <taxon>Pentapetalae</taxon>
        <taxon>asterids</taxon>
        <taxon>campanulids</taxon>
        <taxon>Asterales</taxon>
        <taxon>Asteraceae</taxon>
        <taxon>Asteroideae</taxon>
        <taxon>Heliantheae alliance</taxon>
        <taxon>Tageteae</taxon>
        <taxon>Tagetes</taxon>
    </lineage>
</organism>
<keyword evidence="2" id="KW-0472">Membrane</keyword>
<feature type="region of interest" description="Disordered" evidence="1">
    <location>
        <begin position="119"/>
        <end position="139"/>
    </location>
</feature>
<gene>
    <name evidence="3" type="ORF">QVD17_07507</name>
</gene>
<evidence type="ECO:0000256" key="2">
    <source>
        <dbReference type="SAM" id="Phobius"/>
    </source>
</evidence>
<feature type="compositionally biased region" description="Basic and acidic residues" evidence="1">
    <location>
        <begin position="155"/>
        <end position="164"/>
    </location>
</feature>
<accession>A0AAD8LHA9</accession>
<comment type="caution">
    <text evidence="3">The sequence shown here is derived from an EMBL/GenBank/DDBJ whole genome shotgun (WGS) entry which is preliminary data.</text>
</comment>
<protein>
    <submittedName>
        <fullName evidence="3">Uncharacterized protein</fullName>
    </submittedName>
</protein>
<evidence type="ECO:0000313" key="3">
    <source>
        <dbReference type="EMBL" id="KAK1441532.1"/>
    </source>
</evidence>
<name>A0AAD8LHA9_TARER</name>
<feature type="region of interest" description="Disordered" evidence="1">
    <location>
        <begin position="154"/>
        <end position="183"/>
    </location>
</feature>